<dbReference type="OrthoDB" id="8898236at2"/>
<dbReference type="EMBL" id="RSED01000002">
    <property type="protein sequence ID" value="RRS05747.1"/>
    <property type="molecule type" value="Genomic_DNA"/>
</dbReference>
<comment type="caution">
    <text evidence="1">The sequence shown here is derived from an EMBL/GenBank/DDBJ whole genome shotgun (WGS) entry which is preliminary data.</text>
</comment>
<dbReference type="AlphaFoldDB" id="A0A426VFS1"/>
<organism evidence="1 2">
    <name type="scientific">Aquabacterium soli</name>
    <dbReference type="NCBI Taxonomy" id="2493092"/>
    <lineage>
        <taxon>Bacteria</taxon>
        <taxon>Pseudomonadati</taxon>
        <taxon>Pseudomonadota</taxon>
        <taxon>Betaproteobacteria</taxon>
        <taxon>Burkholderiales</taxon>
        <taxon>Aquabacterium</taxon>
    </lineage>
</organism>
<reference evidence="1 2" key="1">
    <citation type="submission" date="2018-12" db="EMBL/GenBank/DDBJ databases">
        <title>The whole draft genome of Aquabacterium sp. SJQ9.</title>
        <authorList>
            <person name="Sun L."/>
            <person name="Gao X."/>
            <person name="Chen W."/>
            <person name="Huang K."/>
        </authorList>
    </citation>
    <scope>NUCLEOTIDE SEQUENCE [LARGE SCALE GENOMIC DNA]</scope>
    <source>
        <strain evidence="1 2">SJQ9</strain>
    </source>
</reference>
<evidence type="ECO:0000313" key="2">
    <source>
        <dbReference type="Proteomes" id="UP000269265"/>
    </source>
</evidence>
<gene>
    <name evidence="1" type="ORF">EIP75_02455</name>
</gene>
<accession>A0A426VFS1</accession>
<keyword evidence="2" id="KW-1185">Reference proteome</keyword>
<protein>
    <submittedName>
        <fullName evidence="1">Uncharacterized protein</fullName>
    </submittedName>
</protein>
<proteinExistence type="predicted"/>
<dbReference type="RefSeq" id="WP_125241654.1">
    <property type="nucleotide sequence ID" value="NZ_RSED01000002.1"/>
</dbReference>
<dbReference type="Proteomes" id="UP000269265">
    <property type="component" value="Unassembled WGS sequence"/>
</dbReference>
<name>A0A426VFS1_9BURK</name>
<sequence>MNVPWSDPDHDSGHIDGWGGWADAVRALLAEAGEHPASLLMFDVDYSHWPLGELACVQALEQWALGGRNLHCTMLADQWQHVPRQHPRWMRWRVTWGHKLSCKSLPDDEQSALQRLRPMLVLEGKLGISLLDEEHGTGIWSRSPSTLREWWQGGDAISQRSMDAMPATTLGL</sequence>
<evidence type="ECO:0000313" key="1">
    <source>
        <dbReference type="EMBL" id="RRS05747.1"/>
    </source>
</evidence>